<comment type="caution">
    <text evidence="15">The sequence shown here is derived from an EMBL/GenBank/DDBJ whole genome shotgun (WGS) entry which is preliminary data.</text>
</comment>
<dbReference type="GO" id="GO:0016042">
    <property type="term" value="P:lipid catabolic process"/>
    <property type="evidence" value="ECO:0007669"/>
    <property type="project" value="UniProtKB-KW"/>
</dbReference>
<keyword evidence="5" id="KW-0964">Secreted</keyword>
<feature type="domain" description="Phospholipase A2-like central" evidence="14">
    <location>
        <begin position="493"/>
        <end position="589"/>
    </location>
</feature>
<protein>
    <recommendedName>
        <fullName evidence="4">Phospholipase A2</fullName>
        <ecNumber evidence="3">3.1.1.4</ecNumber>
    </recommendedName>
    <alternativeName>
        <fullName evidence="12">Phosphatidylcholine 2-acylhydrolase</fullName>
    </alternativeName>
</protein>
<dbReference type="PANTHER" id="PTHR12253">
    <property type="entry name" value="RH14732P"/>
    <property type="match status" value="1"/>
</dbReference>
<evidence type="ECO:0000256" key="11">
    <source>
        <dbReference type="ARBA" id="ARBA00023157"/>
    </source>
</evidence>
<dbReference type="EC" id="3.1.1.4" evidence="3"/>
<evidence type="ECO:0000313" key="16">
    <source>
        <dbReference type="Proteomes" id="UP001549921"/>
    </source>
</evidence>
<comment type="subcellular location">
    <subcellularLocation>
        <location evidence="2">Secreted</location>
    </subcellularLocation>
</comment>
<dbReference type="GO" id="GO:0005576">
    <property type="term" value="C:extracellular region"/>
    <property type="evidence" value="ECO:0007669"/>
    <property type="project" value="UniProtKB-SubCell"/>
</dbReference>
<dbReference type="Gene3D" id="1.20.90.10">
    <property type="entry name" value="Phospholipase A2 domain"/>
    <property type="match status" value="1"/>
</dbReference>
<dbReference type="PROSITE" id="PS00118">
    <property type="entry name" value="PA2_HIS"/>
    <property type="match status" value="1"/>
</dbReference>
<evidence type="ECO:0000256" key="2">
    <source>
        <dbReference type="ARBA" id="ARBA00004613"/>
    </source>
</evidence>
<evidence type="ECO:0000256" key="3">
    <source>
        <dbReference type="ARBA" id="ARBA00013278"/>
    </source>
</evidence>
<keyword evidence="9" id="KW-0442">Lipid degradation</keyword>
<comment type="cofactor">
    <cofactor evidence="1">
        <name>Ca(2+)</name>
        <dbReference type="ChEBI" id="CHEBI:29108"/>
    </cofactor>
</comment>
<dbReference type="CDD" id="cd04704">
    <property type="entry name" value="PLA2_bee_venom_like"/>
    <property type="match status" value="1"/>
</dbReference>
<evidence type="ECO:0000256" key="8">
    <source>
        <dbReference type="ARBA" id="ARBA00022837"/>
    </source>
</evidence>
<keyword evidence="6" id="KW-0479">Metal-binding</keyword>
<evidence type="ECO:0000256" key="1">
    <source>
        <dbReference type="ARBA" id="ARBA00001913"/>
    </source>
</evidence>
<dbReference type="AlphaFoldDB" id="A0ABD0SC57"/>
<keyword evidence="8" id="KW-0106">Calcium</keyword>
<feature type="signal peptide" evidence="13">
    <location>
        <begin position="1"/>
        <end position="25"/>
    </location>
</feature>
<evidence type="ECO:0000313" key="15">
    <source>
        <dbReference type="EMBL" id="KAL0811639.1"/>
    </source>
</evidence>
<evidence type="ECO:0000259" key="14">
    <source>
        <dbReference type="Pfam" id="PF05826"/>
    </source>
</evidence>
<dbReference type="InterPro" id="IPR036444">
    <property type="entry name" value="PLipase_A2_dom_sf"/>
</dbReference>
<gene>
    <name evidence="15" type="ORF">ABMA28_009091</name>
</gene>
<dbReference type="Proteomes" id="UP001549921">
    <property type="component" value="Unassembled WGS sequence"/>
</dbReference>
<proteinExistence type="predicted"/>
<organism evidence="15 16">
    <name type="scientific">Loxostege sticticalis</name>
    <name type="common">Beet webworm moth</name>
    <dbReference type="NCBI Taxonomy" id="481309"/>
    <lineage>
        <taxon>Eukaryota</taxon>
        <taxon>Metazoa</taxon>
        <taxon>Ecdysozoa</taxon>
        <taxon>Arthropoda</taxon>
        <taxon>Hexapoda</taxon>
        <taxon>Insecta</taxon>
        <taxon>Pterygota</taxon>
        <taxon>Neoptera</taxon>
        <taxon>Endopterygota</taxon>
        <taxon>Lepidoptera</taxon>
        <taxon>Glossata</taxon>
        <taxon>Ditrysia</taxon>
        <taxon>Pyraloidea</taxon>
        <taxon>Crambidae</taxon>
        <taxon>Pyraustinae</taxon>
        <taxon>Loxostege</taxon>
    </lineage>
</organism>
<evidence type="ECO:0000256" key="4">
    <source>
        <dbReference type="ARBA" id="ARBA00021721"/>
    </source>
</evidence>
<evidence type="ECO:0000256" key="12">
    <source>
        <dbReference type="ARBA" id="ARBA00029903"/>
    </source>
</evidence>
<dbReference type="Pfam" id="PF05826">
    <property type="entry name" value="Phospholip_A2_2"/>
    <property type="match status" value="1"/>
</dbReference>
<dbReference type="InterPro" id="IPR016090">
    <property type="entry name" value="PLA2-like_dom"/>
</dbReference>
<keyword evidence="10" id="KW-0443">Lipid metabolism</keyword>
<name>A0ABD0SC57_LOXSC</name>
<keyword evidence="11" id="KW-1015">Disulfide bond</keyword>
<accession>A0ABD0SC57</accession>
<reference evidence="15 16" key="1">
    <citation type="submission" date="2024-06" db="EMBL/GenBank/DDBJ databases">
        <title>A chromosome-level genome assembly of beet webworm, Loxostege sticticalis.</title>
        <authorList>
            <person name="Zhang Y."/>
        </authorList>
    </citation>
    <scope>NUCLEOTIDE SEQUENCE [LARGE SCALE GENOMIC DNA]</scope>
    <source>
        <strain evidence="15">AQ028</strain>
        <tissue evidence="15">Male pupae</tissue>
    </source>
</reference>
<dbReference type="InterPro" id="IPR033113">
    <property type="entry name" value="PLA2_histidine"/>
</dbReference>
<evidence type="ECO:0000256" key="6">
    <source>
        <dbReference type="ARBA" id="ARBA00022723"/>
    </source>
</evidence>
<evidence type="ECO:0000256" key="10">
    <source>
        <dbReference type="ARBA" id="ARBA00023098"/>
    </source>
</evidence>
<evidence type="ECO:0000256" key="7">
    <source>
        <dbReference type="ARBA" id="ARBA00022801"/>
    </source>
</evidence>
<keyword evidence="13" id="KW-0732">Signal</keyword>
<evidence type="ECO:0000256" key="13">
    <source>
        <dbReference type="SAM" id="SignalP"/>
    </source>
</evidence>
<keyword evidence="7" id="KW-0378">Hydrolase</keyword>
<dbReference type="FunFam" id="1.20.90.10:FF:000002">
    <property type="entry name" value="Phospholipase A2 group III"/>
    <property type="match status" value="1"/>
</dbReference>
<sequence length="628" mass="69591">MYHRVRRKMRLVVCAILLLVPHTPAQNTDHTGQQPTQSTEVVEDNYENNIIDFDEEYTVKFHKKYGAIPWNSNNEKYSKESHRYTIINDQNSKNKKENETDIISNVKENIQIVSETTEADFSVIPLELVSTTENYLVSIVESTTDPDLSVIPLSTTVRNVPNVQINQTVTLPTSTQDAETTFVTTESIETTTESIVNASTVKVQTTTVFHFNNDTEILNRTEKNLDVTTYVPSTTTNIVATTNKDITSIETTTVLVATANVTQTVNVTEKIAVVTNSTKDTTNITIATTNVTASITNVTTQNATVTVANTTEATKTNSSKLSELFNIDSIEVDEKDVPIFTELDAEDEEVPEDYYDGKDIVPTTAPKTNALSVLVGLAGSVVESMVESVAERVVPKGIYDLFKRMQKQNEALEAERLRSREENGGLGQLGRGLLKTISSGLSRPFNQLMAGARDIGSLDSDRGFVSSLASGVTSVANVANSLSDAFKDRVQAIYPGTVWCGDGHSATARSGELGLFFFTDTCCRQHDACKIYIRAGETKYGLTNTGLFTRSHCSCDAKFRECLRRTNSLVSAQIGLTYFNVLGPQCFRKAHPIVKCARRTRITGQKCEEYELDFTKPKMWQWFDNETF</sequence>
<dbReference type="SUPFAM" id="SSF48619">
    <property type="entry name" value="Phospholipase A2, PLA2"/>
    <property type="match status" value="1"/>
</dbReference>
<evidence type="ECO:0000256" key="9">
    <source>
        <dbReference type="ARBA" id="ARBA00022963"/>
    </source>
</evidence>
<dbReference type="EMBL" id="JBEDNZ010000023">
    <property type="protein sequence ID" value="KAL0811639.1"/>
    <property type="molecule type" value="Genomic_DNA"/>
</dbReference>
<dbReference type="GO" id="GO:0046872">
    <property type="term" value="F:metal ion binding"/>
    <property type="evidence" value="ECO:0007669"/>
    <property type="project" value="UniProtKB-KW"/>
</dbReference>
<feature type="chain" id="PRO_5044796652" description="Phospholipase A2" evidence="13">
    <location>
        <begin position="26"/>
        <end position="628"/>
    </location>
</feature>
<dbReference type="GO" id="GO:0004623">
    <property type="term" value="F:phospholipase A2 activity"/>
    <property type="evidence" value="ECO:0007669"/>
    <property type="project" value="UniProtKB-EC"/>
</dbReference>
<evidence type="ECO:0000256" key="5">
    <source>
        <dbReference type="ARBA" id="ARBA00022525"/>
    </source>
</evidence>